<dbReference type="InterPro" id="IPR027417">
    <property type="entry name" value="P-loop_NTPase"/>
</dbReference>
<evidence type="ECO:0000313" key="3">
    <source>
        <dbReference type="EMBL" id="TGD18377.1"/>
    </source>
</evidence>
<proteinExistence type="inferred from homology"/>
<feature type="domain" description="ArsA/GET3 Anion-transporting ATPase-like" evidence="2">
    <location>
        <begin position="486"/>
        <end position="553"/>
    </location>
</feature>
<dbReference type="Proteomes" id="UP000297348">
    <property type="component" value="Unassembled WGS sequence"/>
</dbReference>
<dbReference type="InterPro" id="IPR025723">
    <property type="entry name" value="ArsA/GET3_ATPase-like"/>
</dbReference>
<sequence>MKRYDPLDSALTHYLFFTGKGGVGKTTIASATAIKLADEGARVMLVSTDPASNLQDVFQTSLTDQPRAIPGVANLQVANFNPMAAAKAYRESVVAPYRGVLPAAALANMQEQLSGSCTTEVAAFNEFTHFLTDETVDQSFDYIIFDTAPTGHTLRMLQLPAAWTSYLDTNVTGTSCLGQLAGLADNRQIYRQAVATLADGQKTTMLLVTRPQRTSLLETVRTASELKRLGMTQQKVIVNGVIPVADDEVTAQIRRQQQQDLAELLPRLAASPQSEVYLRAGSTVGIANMRQILELEMVEPHQQLRQPTPHLPTLATIIADLDRQDKRLIFTMGKGGVGKTATAVQIAQGLVAKGKSVQLITTDPADHLGLFKVDARVQVTHVDQQRVLQDYQEQVIQQAAQTMSADDLDYVKEDLRSPCTQEVALFRVFADEIAQTKCEVTVVDTAPTGHTLLLLNTTREYEAEVKRTVGTVPVAVTNLLARLRHAQDVEVVMVTLPEATPVYETERLSADLDRAQMPHKWWLINESLLATTTTSPLLQAKAAAERKWVAKVEAVSGGHFAVEGWQPDFEAQRLRV</sequence>
<evidence type="ECO:0000313" key="4">
    <source>
        <dbReference type="Proteomes" id="UP000297348"/>
    </source>
</evidence>
<protein>
    <submittedName>
        <fullName evidence="3">Arsenical pump-driving ATPase</fullName>
    </submittedName>
</protein>
<comment type="caution">
    <text evidence="3">The sequence shown here is derived from an EMBL/GenBank/DDBJ whole genome shotgun (WGS) entry which is preliminary data.</text>
</comment>
<feature type="domain" description="ArsA/GET3 Anion-transporting ATPase-like" evidence="2">
    <location>
        <begin position="13"/>
        <end position="292"/>
    </location>
</feature>
<dbReference type="AlphaFoldDB" id="A0A4Z0J700"/>
<dbReference type="RefSeq" id="WP_135368298.1">
    <property type="nucleotide sequence ID" value="NZ_RKLX01000013.1"/>
</dbReference>
<keyword evidence="4" id="KW-1185">Reference proteome</keyword>
<evidence type="ECO:0000259" key="2">
    <source>
        <dbReference type="Pfam" id="PF02374"/>
    </source>
</evidence>
<dbReference type="Gene3D" id="3.40.50.300">
    <property type="entry name" value="P-loop containing nucleotide triphosphate hydrolases"/>
    <property type="match status" value="2"/>
</dbReference>
<dbReference type="PANTHER" id="PTHR10803:SF3">
    <property type="entry name" value="ATPASE GET3"/>
    <property type="match status" value="1"/>
</dbReference>
<dbReference type="GO" id="GO:0015446">
    <property type="term" value="F:ATPase-coupled arsenite transmembrane transporter activity"/>
    <property type="evidence" value="ECO:0007669"/>
    <property type="project" value="InterPro"/>
</dbReference>
<dbReference type="SUPFAM" id="SSF52540">
    <property type="entry name" value="P-loop containing nucleoside triphosphate hydrolases"/>
    <property type="match status" value="2"/>
</dbReference>
<dbReference type="Pfam" id="PF02374">
    <property type="entry name" value="ArsA_ATPase"/>
    <property type="match status" value="3"/>
</dbReference>
<dbReference type="PANTHER" id="PTHR10803">
    <property type="entry name" value="ARSENICAL PUMP-DRIVING ATPASE ARSENITE-TRANSLOCATING ATPASE"/>
    <property type="match status" value="1"/>
</dbReference>
<dbReference type="InterPro" id="IPR016300">
    <property type="entry name" value="ATPase_ArsA/GET3"/>
</dbReference>
<name>A0A4Z0J700_9LACO</name>
<organism evidence="3 4">
    <name type="scientific">Levilactobacillus suantsaiihabitans</name>
    <dbReference type="NCBI Taxonomy" id="2487722"/>
    <lineage>
        <taxon>Bacteria</taxon>
        <taxon>Bacillati</taxon>
        <taxon>Bacillota</taxon>
        <taxon>Bacilli</taxon>
        <taxon>Lactobacillales</taxon>
        <taxon>Lactobacillaceae</taxon>
        <taxon>Levilactobacillus</taxon>
    </lineage>
</organism>
<dbReference type="GO" id="GO:0005524">
    <property type="term" value="F:ATP binding"/>
    <property type="evidence" value="ECO:0007669"/>
    <property type="project" value="InterPro"/>
</dbReference>
<dbReference type="CDD" id="cd02035">
    <property type="entry name" value="ArsA"/>
    <property type="match status" value="2"/>
</dbReference>
<dbReference type="OrthoDB" id="9780677at2"/>
<dbReference type="NCBIfam" id="TIGR04291">
    <property type="entry name" value="arsen_driv_ArsA"/>
    <property type="match status" value="1"/>
</dbReference>
<dbReference type="InterPro" id="IPR027541">
    <property type="entry name" value="Ars_ATPase"/>
</dbReference>
<dbReference type="GO" id="GO:0016887">
    <property type="term" value="F:ATP hydrolysis activity"/>
    <property type="evidence" value="ECO:0007669"/>
    <property type="project" value="InterPro"/>
</dbReference>
<comment type="similarity">
    <text evidence="1">Belongs to the arsA ATPase family.</text>
</comment>
<dbReference type="NCBIfam" id="TIGR00345">
    <property type="entry name" value="GET3_arsA_TRC40"/>
    <property type="match status" value="1"/>
</dbReference>
<reference evidence="3 4" key="1">
    <citation type="submission" date="2018-10" db="EMBL/GenBank/DDBJ databases">
        <title>Lactobacillus sp. R7 and Lactobacillus sp. R19 isolated from fermented mustard green product of Taiwan.</title>
        <authorList>
            <person name="Lin S.-T."/>
        </authorList>
    </citation>
    <scope>NUCLEOTIDE SEQUENCE [LARGE SCALE GENOMIC DNA]</scope>
    <source>
        <strain evidence="3 4">BCRC 81129</strain>
    </source>
</reference>
<feature type="domain" description="ArsA/GET3 Anion-transporting ATPase-like" evidence="2">
    <location>
        <begin position="327"/>
        <end position="471"/>
    </location>
</feature>
<accession>A0A4Z0J700</accession>
<dbReference type="PIRSF" id="PIRSF001327">
    <property type="entry name" value="Arsenical_pump-driving_ATPase"/>
    <property type="match status" value="1"/>
</dbReference>
<gene>
    <name evidence="3" type="primary">arsA</name>
    <name evidence="3" type="ORF">EGT51_08685</name>
</gene>
<dbReference type="EMBL" id="RKLX01000013">
    <property type="protein sequence ID" value="TGD18377.1"/>
    <property type="molecule type" value="Genomic_DNA"/>
</dbReference>
<evidence type="ECO:0000256" key="1">
    <source>
        <dbReference type="ARBA" id="ARBA00011040"/>
    </source>
</evidence>